<organism evidence="8 9">
    <name type="scientific">Aliikangiella marina</name>
    <dbReference type="NCBI Taxonomy" id="1712262"/>
    <lineage>
        <taxon>Bacteria</taxon>
        <taxon>Pseudomonadati</taxon>
        <taxon>Pseudomonadota</taxon>
        <taxon>Gammaproteobacteria</taxon>
        <taxon>Oceanospirillales</taxon>
        <taxon>Pleioneaceae</taxon>
        <taxon>Aliikangiella</taxon>
    </lineage>
</organism>
<comment type="pathway">
    <text evidence="2">Pyrimidine metabolism; UMP biosynthesis via de novo pathway.</text>
</comment>
<dbReference type="OrthoDB" id="9794954at2"/>
<dbReference type="PIRSF" id="PIRSF000164">
    <property type="entry name" value="DHO_oxidase"/>
    <property type="match status" value="1"/>
</dbReference>
<evidence type="ECO:0000313" key="8">
    <source>
        <dbReference type="EMBL" id="TQV77350.1"/>
    </source>
</evidence>
<name>A0A545TJE4_9GAMM</name>
<dbReference type="UniPathway" id="UPA00070"/>
<proteinExistence type="predicted"/>
<dbReference type="RefSeq" id="WP_142940922.1">
    <property type="nucleotide sequence ID" value="NZ_VIKR01000001.1"/>
</dbReference>
<dbReference type="PANTHER" id="PTHR48109">
    <property type="entry name" value="DIHYDROOROTATE DEHYDROGENASE (QUINONE), MITOCHONDRIAL-RELATED"/>
    <property type="match status" value="1"/>
</dbReference>
<dbReference type="GO" id="GO:0006207">
    <property type="term" value="P:'de novo' pyrimidine nucleobase biosynthetic process"/>
    <property type="evidence" value="ECO:0007669"/>
    <property type="project" value="TreeGrafter"/>
</dbReference>
<comment type="cofactor">
    <cofactor evidence="1">
        <name>FMN</name>
        <dbReference type="ChEBI" id="CHEBI:58210"/>
    </cofactor>
</comment>
<dbReference type="InterPro" id="IPR013785">
    <property type="entry name" value="Aldolase_TIM"/>
</dbReference>
<dbReference type="Proteomes" id="UP000317839">
    <property type="component" value="Unassembled WGS sequence"/>
</dbReference>
<dbReference type="InterPro" id="IPR050074">
    <property type="entry name" value="DHO_dehydrogenase"/>
</dbReference>
<keyword evidence="5" id="KW-0665">Pyrimidine biosynthesis</keyword>
<evidence type="ECO:0000256" key="5">
    <source>
        <dbReference type="ARBA" id="ARBA00022975"/>
    </source>
</evidence>
<dbReference type="GO" id="GO:0044205">
    <property type="term" value="P:'de novo' UMP biosynthetic process"/>
    <property type="evidence" value="ECO:0007669"/>
    <property type="project" value="UniProtKB-UniPathway"/>
</dbReference>
<keyword evidence="6" id="KW-0560">Oxidoreductase</keyword>
<evidence type="ECO:0000259" key="7">
    <source>
        <dbReference type="Pfam" id="PF01180"/>
    </source>
</evidence>
<dbReference type="InterPro" id="IPR005720">
    <property type="entry name" value="Dihydroorotate_DH_cat"/>
</dbReference>
<evidence type="ECO:0000256" key="6">
    <source>
        <dbReference type="ARBA" id="ARBA00023002"/>
    </source>
</evidence>
<comment type="caution">
    <text evidence="8">The sequence shown here is derived from an EMBL/GenBank/DDBJ whole genome shotgun (WGS) entry which is preliminary data.</text>
</comment>
<feature type="domain" description="Dihydroorotate dehydrogenase catalytic" evidence="7">
    <location>
        <begin position="87"/>
        <end position="292"/>
    </location>
</feature>
<dbReference type="NCBIfam" id="NF005741">
    <property type="entry name" value="PRK07565.1"/>
    <property type="match status" value="1"/>
</dbReference>
<dbReference type="Pfam" id="PF01180">
    <property type="entry name" value="DHO_dh"/>
    <property type="match status" value="1"/>
</dbReference>
<dbReference type="EMBL" id="VIKR01000001">
    <property type="protein sequence ID" value="TQV77350.1"/>
    <property type="molecule type" value="Genomic_DNA"/>
</dbReference>
<dbReference type="AlphaFoldDB" id="A0A545TJE4"/>
<dbReference type="GO" id="GO:0004152">
    <property type="term" value="F:dihydroorotate dehydrogenase activity"/>
    <property type="evidence" value="ECO:0007669"/>
    <property type="project" value="InterPro"/>
</dbReference>
<dbReference type="InterPro" id="IPR012135">
    <property type="entry name" value="Dihydroorotate_DH_1_2"/>
</dbReference>
<keyword evidence="3" id="KW-0285">Flavoprotein</keyword>
<sequence>MTNKLATQYLGLELANPFVPSSSPMSRDIDIAKQLEDAGASGLVMHSLFEEEIKHQHEQLHRFVEQQNTGFQEASSFLPMSEAIPDARDNYLECLQQLKSALDIPIIASLNGTSIDGWIEYGKALEQAGANALELNVYHIAASKEETASEVEERYFKILTNLKEQVLLPITVKLSSQHSAPVNFICRLKTFGAMGVSMFNRFYVPDINLESLKIEPAISLSTSAESLLRIRWIAFTRGQVDIDIAATGGLHTTEDIIKALLAGADVTHLCSALLQHGPYYLGRLIRELNEWLDENEYDSIEQMKGSLSCKNAINPSALERTNYLEVIDSYQSALGVHL</sequence>
<evidence type="ECO:0000256" key="1">
    <source>
        <dbReference type="ARBA" id="ARBA00001917"/>
    </source>
</evidence>
<protein>
    <submittedName>
        <fullName evidence="8">Dihydroorotate dehydrogenase-like protein</fullName>
    </submittedName>
</protein>
<evidence type="ECO:0000313" key="9">
    <source>
        <dbReference type="Proteomes" id="UP000317839"/>
    </source>
</evidence>
<reference evidence="8 9" key="1">
    <citation type="submission" date="2019-06" db="EMBL/GenBank/DDBJ databases">
        <title>Draft genome of Aliikangiella marina GYP-15.</title>
        <authorList>
            <person name="Wang G."/>
        </authorList>
    </citation>
    <scope>NUCLEOTIDE SEQUENCE [LARGE SCALE GENOMIC DNA]</scope>
    <source>
        <strain evidence="8 9">GYP-15</strain>
    </source>
</reference>
<dbReference type="SUPFAM" id="SSF51395">
    <property type="entry name" value="FMN-linked oxidoreductases"/>
    <property type="match status" value="1"/>
</dbReference>
<evidence type="ECO:0000256" key="3">
    <source>
        <dbReference type="ARBA" id="ARBA00022630"/>
    </source>
</evidence>
<accession>A0A545TJE4</accession>
<dbReference type="GO" id="GO:0005737">
    <property type="term" value="C:cytoplasm"/>
    <property type="evidence" value="ECO:0007669"/>
    <property type="project" value="InterPro"/>
</dbReference>
<gene>
    <name evidence="8" type="ORF">FLL45_05240</name>
</gene>
<keyword evidence="4" id="KW-0288">FMN</keyword>
<dbReference type="PANTHER" id="PTHR48109:SF3">
    <property type="entry name" value="SLL0744 PROTEIN"/>
    <property type="match status" value="1"/>
</dbReference>
<dbReference type="Gene3D" id="3.20.20.70">
    <property type="entry name" value="Aldolase class I"/>
    <property type="match status" value="1"/>
</dbReference>
<evidence type="ECO:0000256" key="4">
    <source>
        <dbReference type="ARBA" id="ARBA00022643"/>
    </source>
</evidence>
<evidence type="ECO:0000256" key="2">
    <source>
        <dbReference type="ARBA" id="ARBA00004725"/>
    </source>
</evidence>
<keyword evidence="9" id="KW-1185">Reference proteome</keyword>